<evidence type="ECO:0000256" key="2">
    <source>
        <dbReference type="ARBA" id="ARBA00022664"/>
    </source>
</evidence>
<evidence type="ECO:0000256" key="4">
    <source>
        <dbReference type="ARBA" id="ARBA00022884"/>
    </source>
</evidence>
<sequence length="132" mass="15293">MSRSSRTLYVGNLPGDIHEREVEDLFYKFEEALDAKDAIRGRDGYDFDGHRLRIVIAIMALVVVGVVVMFLDALSTESIPFMNMLDLKKCMLKELALTLLLRTYLTFPILVEHLYCETRLVEVEFYVELKIE</sequence>
<keyword evidence="3" id="KW-0677">Repeat</keyword>
<keyword evidence="6" id="KW-1133">Transmembrane helix</keyword>
<evidence type="ECO:0000256" key="3">
    <source>
        <dbReference type="ARBA" id="ARBA00022737"/>
    </source>
</evidence>
<organism evidence="7 8">
    <name type="scientific">Centaurea solstitialis</name>
    <name type="common">yellow star-thistle</name>
    <dbReference type="NCBI Taxonomy" id="347529"/>
    <lineage>
        <taxon>Eukaryota</taxon>
        <taxon>Viridiplantae</taxon>
        <taxon>Streptophyta</taxon>
        <taxon>Embryophyta</taxon>
        <taxon>Tracheophyta</taxon>
        <taxon>Spermatophyta</taxon>
        <taxon>Magnoliopsida</taxon>
        <taxon>eudicotyledons</taxon>
        <taxon>Gunneridae</taxon>
        <taxon>Pentapetalae</taxon>
        <taxon>asterids</taxon>
        <taxon>campanulids</taxon>
        <taxon>Asterales</taxon>
        <taxon>Asteraceae</taxon>
        <taxon>Carduoideae</taxon>
        <taxon>Cardueae</taxon>
        <taxon>Centaureinae</taxon>
        <taxon>Centaurea</taxon>
    </lineage>
</organism>
<evidence type="ECO:0000313" key="7">
    <source>
        <dbReference type="EMBL" id="KAJ9562598.1"/>
    </source>
</evidence>
<proteinExistence type="predicted"/>
<dbReference type="GO" id="GO:0003729">
    <property type="term" value="F:mRNA binding"/>
    <property type="evidence" value="ECO:0007669"/>
    <property type="project" value="TreeGrafter"/>
</dbReference>
<feature type="transmembrane region" description="Helical" evidence="6">
    <location>
        <begin position="54"/>
        <end position="74"/>
    </location>
</feature>
<dbReference type="Gene3D" id="3.30.70.330">
    <property type="match status" value="1"/>
</dbReference>
<dbReference type="AlphaFoldDB" id="A0AA38U502"/>
<keyword evidence="6" id="KW-0812">Transmembrane</keyword>
<evidence type="ECO:0000256" key="6">
    <source>
        <dbReference type="SAM" id="Phobius"/>
    </source>
</evidence>
<keyword evidence="6" id="KW-0472">Membrane</keyword>
<evidence type="ECO:0000256" key="5">
    <source>
        <dbReference type="ARBA" id="ARBA00023242"/>
    </source>
</evidence>
<dbReference type="InterPro" id="IPR050374">
    <property type="entry name" value="RRT5_SRSF_SR"/>
</dbReference>
<dbReference type="PANTHER" id="PTHR23003">
    <property type="entry name" value="RNA RECOGNITION MOTIF RRM DOMAIN CONTAINING PROTEIN"/>
    <property type="match status" value="1"/>
</dbReference>
<gene>
    <name evidence="7" type="ORF">OSB04_007758</name>
</gene>
<dbReference type="SUPFAM" id="SSF54928">
    <property type="entry name" value="RNA-binding domain, RBD"/>
    <property type="match status" value="1"/>
</dbReference>
<accession>A0AA38U502</accession>
<dbReference type="InterPro" id="IPR012677">
    <property type="entry name" value="Nucleotide-bd_a/b_plait_sf"/>
</dbReference>
<keyword evidence="8" id="KW-1185">Reference proteome</keyword>
<evidence type="ECO:0000313" key="8">
    <source>
        <dbReference type="Proteomes" id="UP001172457"/>
    </source>
</evidence>
<protein>
    <recommendedName>
        <fullName evidence="9">RRM domain-containing protein</fullName>
    </recommendedName>
</protein>
<reference evidence="7" key="1">
    <citation type="submission" date="2023-03" db="EMBL/GenBank/DDBJ databases">
        <title>Chromosome-scale reference genome and RAD-based genetic map of yellow starthistle (Centaurea solstitialis) reveal putative structural variation and QTLs associated with invader traits.</title>
        <authorList>
            <person name="Reatini B."/>
            <person name="Cang F.A."/>
            <person name="Jiang Q."/>
            <person name="Mckibben M.T.W."/>
            <person name="Barker M.S."/>
            <person name="Rieseberg L.H."/>
            <person name="Dlugosch K.M."/>
        </authorList>
    </citation>
    <scope>NUCLEOTIDE SEQUENCE</scope>
    <source>
        <strain evidence="7">CAN-66</strain>
        <tissue evidence="7">Leaf</tissue>
    </source>
</reference>
<keyword evidence="2" id="KW-0507">mRNA processing</keyword>
<keyword evidence="5" id="KW-0539">Nucleus</keyword>
<dbReference type="EMBL" id="JARYMX010000002">
    <property type="protein sequence ID" value="KAJ9562598.1"/>
    <property type="molecule type" value="Genomic_DNA"/>
</dbReference>
<evidence type="ECO:0008006" key="9">
    <source>
        <dbReference type="Google" id="ProtNLM"/>
    </source>
</evidence>
<dbReference type="Proteomes" id="UP001172457">
    <property type="component" value="Chromosome 2"/>
</dbReference>
<keyword evidence="4" id="KW-0694">RNA-binding</keyword>
<dbReference type="GO" id="GO:0006397">
    <property type="term" value="P:mRNA processing"/>
    <property type="evidence" value="ECO:0007669"/>
    <property type="project" value="UniProtKB-KW"/>
</dbReference>
<dbReference type="GO" id="GO:0005737">
    <property type="term" value="C:cytoplasm"/>
    <property type="evidence" value="ECO:0007669"/>
    <property type="project" value="TreeGrafter"/>
</dbReference>
<comment type="caution">
    <text evidence="7">The sequence shown here is derived from an EMBL/GenBank/DDBJ whole genome shotgun (WGS) entry which is preliminary data.</text>
</comment>
<name>A0AA38U502_9ASTR</name>
<dbReference type="InterPro" id="IPR035979">
    <property type="entry name" value="RBD_domain_sf"/>
</dbReference>
<dbReference type="PANTHER" id="PTHR23003:SF62">
    <property type="entry name" value="SERINE_ARGININE (SR)-TYPE SHUTTLING MRNA BINDING PROTEIN NPL3"/>
    <property type="match status" value="1"/>
</dbReference>
<evidence type="ECO:0000256" key="1">
    <source>
        <dbReference type="ARBA" id="ARBA00004123"/>
    </source>
</evidence>
<dbReference type="GO" id="GO:0005634">
    <property type="term" value="C:nucleus"/>
    <property type="evidence" value="ECO:0007669"/>
    <property type="project" value="UniProtKB-SubCell"/>
</dbReference>
<comment type="subcellular location">
    <subcellularLocation>
        <location evidence="1">Nucleus</location>
    </subcellularLocation>
</comment>